<protein>
    <submittedName>
        <fullName evidence="2">Uncharacterized protein</fullName>
    </submittedName>
</protein>
<gene>
    <name evidence="2" type="ORF">THAOC_21582</name>
</gene>
<sequence length="337" mass="36027">MAEKTRKDADAFAKAGRDDTGGGTPWRDERSARNDGFSTSFVKKSISFPLPLSSPLSLLAERTDMALMSPSVDVRHFSPVFPSRNGCTSFPLAYWPCLPNVDAKASRPDQPDGTSQPVRIAIFVPSRGPADEAGSRTAGHGRGRLASTSIADNLFNLPSTIRSPKMAAVVIYGLTAVALHGLDVSAFAPPIVSSATCHASHRSLPSLSRRLVRGDAATLGTASSARLLPSSSSFGRCCRREESPLALGSTKPGRSGGRGRGRGQTQGRGRGRGRGRGTTRRSGPDFRTCRDVAELADLAHRSLDSMSNRDIAAFWSLLPRLLHKHGVKDPNLKEKLM</sequence>
<feature type="compositionally biased region" description="Basic and acidic residues" evidence="1">
    <location>
        <begin position="1"/>
        <end position="33"/>
    </location>
</feature>
<feature type="non-terminal residue" evidence="2">
    <location>
        <position position="337"/>
    </location>
</feature>
<feature type="compositionally biased region" description="Gly residues" evidence="1">
    <location>
        <begin position="254"/>
        <end position="268"/>
    </location>
</feature>
<feature type="region of interest" description="Disordered" evidence="1">
    <location>
        <begin position="245"/>
        <end position="286"/>
    </location>
</feature>
<reference evidence="2 3" key="1">
    <citation type="journal article" date="2012" name="Genome Biol.">
        <title>Genome and low-iron response of an oceanic diatom adapted to chronic iron limitation.</title>
        <authorList>
            <person name="Lommer M."/>
            <person name="Specht M."/>
            <person name="Roy A.S."/>
            <person name="Kraemer L."/>
            <person name="Andreson R."/>
            <person name="Gutowska M.A."/>
            <person name="Wolf J."/>
            <person name="Bergner S.V."/>
            <person name="Schilhabel M.B."/>
            <person name="Klostermeier U.C."/>
            <person name="Beiko R.G."/>
            <person name="Rosenstiel P."/>
            <person name="Hippler M."/>
            <person name="Laroche J."/>
        </authorList>
    </citation>
    <scope>NUCLEOTIDE SEQUENCE [LARGE SCALE GENOMIC DNA]</scope>
    <source>
        <strain evidence="2 3">CCMP1005</strain>
    </source>
</reference>
<keyword evidence="3" id="KW-1185">Reference proteome</keyword>
<dbReference type="AlphaFoldDB" id="K0RX17"/>
<feature type="compositionally biased region" description="Basic residues" evidence="1">
    <location>
        <begin position="269"/>
        <end position="279"/>
    </location>
</feature>
<dbReference type="EMBL" id="AGNL01025643">
    <property type="protein sequence ID" value="EJK58308.1"/>
    <property type="molecule type" value="Genomic_DNA"/>
</dbReference>
<evidence type="ECO:0000256" key="1">
    <source>
        <dbReference type="SAM" id="MobiDB-lite"/>
    </source>
</evidence>
<proteinExistence type="predicted"/>
<name>K0RX17_THAOC</name>
<organism evidence="2 3">
    <name type="scientific">Thalassiosira oceanica</name>
    <name type="common">Marine diatom</name>
    <dbReference type="NCBI Taxonomy" id="159749"/>
    <lineage>
        <taxon>Eukaryota</taxon>
        <taxon>Sar</taxon>
        <taxon>Stramenopiles</taxon>
        <taxon>Ochrophyta</taxon>
        <taxon>Bacillariophyta</taxon>
        <taxon>Coscinodiscophyceae</taxon>
        <taxon>Thalassiosirophycidae</taxon>
        <taxon>Thalassiosirales</taxon>
        <taxon>Thalassiosiraceae</taxon>
        <taxon>Thalassiosira</taxon>
    </lineage>
</organism>
<dbReference type="Proteomes" id="UP000266841">
    <property type="component" value="Unassembled WGS sequence"/>
</dbReference>
<feature type="region of interest" description="Disordered" evidence="1">
    <location>
        <begin position="1"/>
        <end position="34"/>
    </location>
</feature>
<evidence type="ECO:0000313" key="3">
    <source>
        <dbReference type="Proteomes" id="UP000266841"/>
    </source>
</evidence>
<comment type="caution">
    <text evidence="2">The sequence shown here is derived from an EMBL/GenBank/DDBJ whole genome shotgun (WGS) entry which is preliminary data.</text>
</comment>
<evidence type="ECO:0000313" key="2">
    <source>
        <dbReference type="EMBL" id="EJK58308.1"/>
    </source>
</evidence>
<accession>K0RX17</accession>